<accession>A0A231H8M2</accession>
<dbReference type="AlphaFoldDB" id="A0A231H8M2"/>
<keyword evidence="3" id="KW-1185">Reference proteome</keyword>
<protein>
    <submittedName>
        <fullName evidence="2">Uncharacterized protein</fullName>
    </submittedName>
</protein>
<organism evidence="2 3">
    <name type="scientific">Nocardia cerradoensis</name>
    <dbReference type="NCBI Taxonomy" id="85688"/>
    <lineage>
        <taxon>Bacteria</taxon>
        <taxon>Bacillati</taxon>
        <taxon>Actinomycetota</taxon>
        <taxon>Actinomycetes</taxon>
        <taxon>Mycobacteriales</taxon>
        <taxon>Nocardiaceae</taxon>
        <taxon>Nocardia</taxon>
    </lineage>
</organism>
<evidence type="ECO:0000256" key="1">
    <source>
        <dbReference type="SAM" id="MobiDB-lite"/>
    </source>
</evidence>
<evidence type="ECO:0000313" key="2">
    <source>
        <dbReference type="EMBL" id="OXR45132.1"/>
    </source>
</evidence>
<proteinExistence type="predicted"/>
<name>A0A231H8M2_9NOCA</name>
<reference evidence="2 3" key="1">
    <citation type="submission" date="2017-07" db="EMBL/GenBank/DDBJ databases">
        <title>First draft Genome Sequence of Nocardia cerradoensis isolated from human infection.</title>
        <authorList>
            <person name="Carrasco G."/>
        </authorList>
    </citation>
    <scope>NUCLEOTIDE SEQUENCE [LARGE SCALE GENOMIC DNA]</scope>
    <source>
        <strain evidence="2 3">CNM20130759</strain>
    </source>
</reference>
<dbReference type="Proteomes" id="UP000215506">
    <property type="component" value="Unassembled WGS sequence"/>
</dbReference>
<evidence type="ECO:0000313" key="3">
    <source>
        <dbReference type="Proteomes" id="UP000215506"/>
    </source>
</evidence>
<sequence>MYVNQYSELPRGGSGRWTRTARGSRPLTVETEASTMNPYVLIQNLLNQLDLGSAGISAQ</sequence>
<dbReference type="EMBL" id="NGAF01000005">
    <property type="protein sequence ID" value="OXR45132.1"/>
    <property type="molecule type" value="Genomic_DNA"/>
</dbReference>
<gene>
    <name evidence="2" type="ORF">B7C42_03089</name>
</gene>
<comment type="caution">
    <text evidence="2">The sequence shown here is derived from an EMBL/GenBank/DDBJ whole genome shotgun (WGS) entry which is preliminary data.</text>
</comment>
<feature type="region of interest" description="Disordered" evidence="1">
    <location>
        <begin position="1"/>
        <end position="23"/>
    </location>
</feature>